<feature type="compositionally biased region" description="Basic and acidic residues" evidence="1">
    <location>
        <begin position="493"/>
        <end position="519"/>
    </location>
</feature>
<evidence type="ECO:0000313" key="2">
    <source>
        <dbReference type="EMBL" id="TWP54177.1"/>
    </source>
</evidence>
<evidence type="ECO:0000313" key="3">
    <source>
        <dbReference type="Proteomes" id="UP000316639"/>
    </source>
</evidence>
<protein>
    <submittedName>
        <fullName evidence="2">IS200/IS605 family element transposase accessory protein TnpB</fullName>
    </submittedName>
</protein>
<name>A0A563F2H9_9PSEU</name>
<reference evidence="2 3" key="1">
    <citation type="submission" date="2019-07" db="EMBL/GenBank/DDBJ databases">
        <title>Lentzea xizangensis sp. nov., isolated from Qinghai-Tibetan Plateau Soils.</title>
        <authorList>
            <person name="Huang J."/>
        </authorList>
    </citation>
    <scope>NUCLEOTIDE SEQUENCE [LARGE SCALE GENOMIC DNA]</scope>
    <source>
        <strain evidence="2 3">FXJ1.1311</strain>
    </source>
</reference>
<gene>
    <name evidence="2" type="ORF">FKR81_01025</name>
</gene>
<feature type="region of interest" description="Disordered" evidence="1">
    <location>
        <begin position="441"/>
        <end position="535"/>
    </location>
</feature>
<keyword evidence="3" id="KW-1185">Reference proteome</keyword>
<dbReference type="AlphaFoldDB" id="A0A563F2H9"/>
<dbReference type="OrthoDB" id="5142351at2"/>
<feature type="compositionally biased region" description="Basic residues" evidence="1">
    <location>
        <begin position="459"/>
        <end position="470"/>
    </location>
</feature>
<organism evidence="2 3">
    <name type="scientific">Lentzea tibetensis</name>
    <dbReference type="NCBI Taxonomy" id="2591470"/>
    <lineage>
        <taxon>Bacteria</taxon>
        <taxon>Bacillati</taxon>
        <taxon>Actinomycetota</taxon>
        <taxon>Actinomycetes</taxon>
        <taxon>Pseudonocardiales</taxon>
        <taxon>Pseudonocardiaceae</taxon>
        <taxon>Lentzea</taxon>
    </lineage>
</organism>
<proteinExistence type="predicted"/>
<evidence type="ECO:0000256" key="1">
    <source>
        <dbReference type="SAM" id="MobiDB-lite"/>
    </source>
</evidence>
<dbReference type="EMBL" id="VOBR01000001">
    <property type="protein sequence ID" value="TWP54177.1"/>
    <property type="molecule type" value="Genomic_DNA"/>
</dbReference>
<dbReference type="Proteomes" id="UP000316639">
    <property type="component" value="Unassembled WGS sequence"/>
</dbReference>
<accession>A0A563F2H9</accession>
<comment type="caution">
    <text evidence="2">The sequence shown here is derived from an EMBL/GenBank/DDBJ whole genome shotgun (WGS) entry which is preliminary data.</text>
</comment>
<sequence>MSRPVLRPIATSFVVPGPAGVAVRDRLKCLAPRDVEVLRLVGAHLGSLASRDLKTRCADGLQHCMDRWAARKQGLTGASSSRWAGAITKASHEQWGLARRGQAACIRRLEAGVATIERRLALPVGAPGVKREPGGYRSRHEWFAKSRRLGVLQDRLAAVRADRDAGRVRVVRGGRRLLNARHHLDAAELTEPQWRAKWESARMFLSADGESGKPHGNETIRIDPDGQVRIKLPAPLAYLANAPQGRYVLACTVTFRHRGDQWAARVAANQAVAYRIHHDVTRDRWYVTASWQNLVVPASPLPVALAGGVVGVDMNADHLAAWRLDAHGNPVGGPCRFSYDLSGTAAHRDAQVRHALTRLLRWTRRSGAKAIAVEDLDFADCKTRERHGRRKWFRQLISGMPTGRLRARLVSMAVEHGITIVAVDPAYTSQWGAEHWQKPLTSTTRRVSRHDAASVAIGRRAHGYPIRRRTAPPPHDQSDRAGHRTVQAGPSGRMREGSRPPAKDHAHDARSRAGTRTRDPSVPNTVRDTRSDRNRAQLSLLLTEQERCGIPIP</sequence>